<dbReference type="InterPro" id="IPR050266">
    <property type="entry name" value="AB_hydrolase_sf"/>
</dbReference>
<dbReference type="InterPro" id="IPR000073">
    <property type="entry name" value="AB_hydrolase_1"/>
</dbReference>
<dbReference type="Gene3D" id="3.40.50.1820">
    <property type="entry name" value="alpha/beta hydrolase"/>
    <property type="match status" value="1"/>
</dbReference>
<gene>
    <name evidence="2" type="ORF">LCPAC302_00370</name>
</gene>
<feature type="domain" description="AB hydrolase-1" evidence="1">
    <location>
        <begin position="84"/>
        <end position="394"/>
    </location>
</feature>
<reference evidence="2" key="1">
    <citation type="journal article" date="2019" name="MBio">
        <title>Virus Genomes from Deep Sea Sediments Expand the Ocean Megavirome and Support Independent Origins of Viral Gigantism.</title>
        <authorList>
            <person name="Backstrom D."/>
            <person name="Yutin N."/>
            <person name="Jorgensen S.L."/>
            <person name="Dharamshi J."/>
            <person name="Homa F."/>
            <person name="Zaremba-Niedwiedzka K."/>
            <person name="Spang A."/>
            <person name="Wolf Y.I."/>
            <person name="Koonin E.V."/>
            <person name="Ettema T.J."/>
        </authorList>
    </citation>
    <scope>NUCLEOTIDE SEQUENCE</scope>
</reference>
<evidence type="ECO:0000313" key="2">
    <source>
        <dbReference type="EMBL" id="QBK91417.1"/>
    </source>
</evidence>
<dbReference type="Pfam" id="PF00561">
    <property type="entry name" value="Abhydrolase_1"/>
    <property type="match status" value="1"/>
</dbReference>
<proteinExistence type="predicted"/>
<organism evidence="2">
    <name type="scientific">Pithovirus LCPAC302</name>
    <dbReference type="NCBI Taxonomy" id="2506593"/>
    <lineage>
        <taxon>Viruses</taxon>
        <taxon>Pithoviruses</taxon>
    </lineage>
</organism>
<dbReference type="InterPro" id="IPR029058">
    <property type="entry name" value="AB_hydrolase_fold"/>
</dbReference>
<accession>A0A481Z6M6</accession>
<name>A0A481Z6M6_9VIRU</name>
<evidence type="ECO:0000259" key="1">
    <source>
        <dbReference type="Pfam" id="PF00561"/>
    </source>
</evidence>
<dbReference type="PANTHER" id="PTHR43798">
    <property type="entry name" value="MONOACYLGLYCEROL LIPASE"/>
    <property type="match status" value="1"/>
</dbReference>
<sequence length="449" mass="51544">MSSLLDLSGMTDKPSMYEALSHPVNIDEGHEANLNIYRDGGKLIHGKFVYTSPFSGFIKDENAGKYWRTDKFEIAYTQRGDKGPLILLMHGVPSNRRMYFPIQKRLSPFCRTISIDMLGMGESSKPRYYGKTGKFLLENSKNSAERSDAERLMRQEKEKTGINEPWDWVFDTDYVDQLMNQLYPGEKFFYVADDWGSGINSHYAAKFDSDRLLGFIQIDPIAYDSYPVSEIQAIGRASQIPVTQENGVDDAEFKKLMGAFDQTVVQILKTMTFNRHVWDQYSLRAIKHPYIDVDFERSVYRDGEDATSLTMRLKWEAIRVLADRSAILSPALLLPYHEQMNPKGVKYENITVPTLILWGRFDSMMSRNSKYNFKWSLVNAPVQLVDVPDADHFAGTDQPDFVSDVILDFVSRTVGKDKMADIFFGFDGIWKGDEVEKIEDLRKIYGINQ</sequence>
<dbReference type="SUPFAM" id="SSF53474">
    <property type="entry name" value="alpha/beta-Hydrolases"/>
    <property type="match status" value="1"/>
</dbReference>
<dbReference type="EMBL" id="MK500536">
    <property type="protein sequence ID" value="QBK91417.1"/>
    <property type="molecule type" value="Genomic_DNA"/>
</dbReference>
<protein>
    <submittedName>
        <fullName evidence="2">Haloalkane dehalogenase</fullName>
    </submittedName>
</protein>